<reference evidence="3" key="1">
    <citation type="submission" date="2018-11" db="EMBL/GenBank/DDBJ databases">
        <authorList>
            <person name="Grassa J C."/>
        </authorList>
    </citation>
    <scope>NUCLEOTIDE SEQUENCE [LARGE SCALE GENOMIC DNA]</scope>
</reference>
<evidence type="ECO:0000256" key="1">
    <source>
        <dbReference type="SAM" id="Coils"/>
    </source>
</evidence>
<evidence type="ECO:0000256" key="2">
    <source>
        <dbReference type="SAM" id="MobiDB-lite"/>
    </source>
</evidence>
<keyword evidence="1" id="KW-0175">Coiled coil</keyword>
<protein>
    <submittedName>
        <fullName evidence="3">Uncharacterized protein</fullName>
    </submittedName>
</protein>
<evidence type="ECO:0000313" key="3">
    <source>
        <dbReference type="EnsemblPlants" id="cds.evm.model.02.1694"/>
    </source>
</evidence>
<dbReference type="AlphaFoldDB" id="A0A803NUN2"/>
<proteinExistence type="predicted"/>
<feature type="coiled-coil region" evidence="1">
    <location>
        <begin position="270"/>
        <end position="297"/>
    </location>
</feature>
<organism evidence="3 4">
    <name type="scientific">Cannabis sativa</name>
    <name type="common">Hemp</name>
    <name type="synonym">Marijuana</name>
    <dbReference type="NCBI Taxonomy" id="3483"/>
    <lineage>
        <taxon>Eukaryota</taxon>
        <taxon>Viridiplantae</taxon>
        <taxon>Streptophyta</taxon>
        <taxon>Embryophyta</taxon>
        <taxon>Tracheophyta</taxon>
        <taxon>Spermatophyta</taxon>
        <taxon>Magnoliopsida</taxon>
        <taxon>eudicotyledons</taxon>
        <taxon>Gunneridae</taxon>
        <taxon>Pentapetalae</taxon>
        <taxon>rosids</taxon>
        <taxon>fabids</taxon>
        <taxon>Rosales</taxon>
        <taxon>Cannabaceae</taxon>
        <taxon>Cannabis</taxon>
    </lineage>
</organism>
<feature type="region of interest" description="Disordered" evidence="2">
    <location>
        <begin position="15"/>
        <end position="48"/>
    </location>
</feature>
<keyword evidence="4" id="KW-1185">Reference proteome</keyword>
<reference evidence="3" key="2">
    <citation type="submission" date="2021-03" db="UniProtKB">
        <authorList>
            <consortium name="EnsemblPlants"/>
        </authorList>
    </citation>
    <scope>IDENTIFICATION</scope>
</reference>
<sequence length="343" mass="37976">MGLIDNSLVSIAKRSSKVTEAAKGPKGKRKVVQSSKAGPKEPTPPTKGLEAVSQALALEPTLNSQTSVTMVKAFGSQPSMIVMDAPSHGEVVEVALVVADRKKFGSALGGDNKRIKMKAKDKVLQLVASRKQSLDISGWKEGRQGVEHADLVKILNASLPVFDRPAITERLRPKVGTDMAPFLADLLDQTANIYISSWANLLVERCSALVNKLTLEVEYLKDERTRAEGSRDEAIKALKIPRLILKEEAKKETDCGDDYKKRFTTPQPRVANLEEQVKDANDKIKTLKKQATKASQDYDLQTKLVDEKIIKIFTLDWKIQHHLEILPKVEKSEAKALEKYKAT</sequence>
<accession>A0A803NUN2</accession>
<name>A0A803NUN2_CANSA</name>
<dbReference type="EnsemblPlants" id="evm.model.02.1694">
    <property type="protein sequence ID" value="cds.evm.model.02.1694"/>
    <property type="gene ID" value="evm.TU.02.1694"/>
</dbReference>
<dbReference type="EMBL" id="UZAU01000215">
    <property type="status" value="NOT_ANNOTATED_CDS"/>
    <property type="molecule type" value="Genomic_DNA"/>
</dbReference>
<dbReference type="Proteomes" id="UP000596661">
    <property type="component" value="Chromosome 2"/>
</dbReference>
<evidence type="ECO:0000313" key="4">
    <source>
        <dbReference type="Proteomes" id="UP000596661"/>
    </source>
</evidence>
<dbReference type="Gramene" id="evm.model.02.1694">
    <property type="protein sequence ID" value="cds.evm.model.02.1694"/>
    <property type="gene ID" value="evm.TU.02.1694"/>
</dbReference>